<protein>
    <recommendedName>
        <fullName evidence="4">Secreted protein</fullName>
    </recommendedName>
</protein>
<gene>
    <name evidence="2" type="ORF">GCM10023200_06650</name>
</gene>
<organism evidence="2 3">
    <name type="scientific">Actinomycetospora chlora</name>
    <dbReference type="NCBI Taxonomy" id="663608"/>
    <lineage>
        <taxon>Bacteria</taxon>
        <taxon>Bacillati</taxon>
        <taxon>Actinomycetota</taxon>
        <taxon>Actinomycetes</taxon>
        <taxon>Pseudonocardiales</taxon>
        <taxon>Pseudonocardiaceae</taxon>
        <taxon>Actinomycetospora</taxon>
    </lineage>
</organism>
<evidence type="ECO:0000313" key="3">
    <source>
        <dbReference type="Proteomes" id="UP001500928"/>
    </source>
</evidence>
<sequence>MLKKLGLVSVGVTAGLMVAAPFASAHESHTGGDCNVTSDSEGGNNYGVSKCNVAGQGNGQGNTFNGVEVPGFPDAPELPDFPGVSDLFAGLPGQVAIPGIPG</sequence>
<evidence type="ECO:0000313" key="2">
    <source>
        <dbReference type="EMBL" id="GAA4776637.1"/>
    </source>
</evidence>
<accession>A0ABP9AAY6</accession>
<feature type="signal peptide" evidence="1">
    <location>
        <begin position="1"/>
        <end position="25"/>
    </location>
</feature>
<keyword evidence="3" id="KW-1185">Reference proteome</keyword>
<evidence type="ECO:0000256" key="1">
    <source>
        <dbReference type="SAM" id="SignalP"/>
    </source>
</evidence>
<dbReference type="RefSeq" id="WP_345410984.1">
    <property type="nucleotide sequence ID" value="NZ_BAABHO010000004.1"/>
</dbReference>
<dbReference type="Proteomes" id="UP001500928">
    <property type="component" value="Unassembled WGS sequence"/>
</dbReference>
<proteinExistence type="predicted"/>
<evidence type="ECO:0008006" key="4">
    <source>
        <dbReference type="Google" id="ProtNLM"/>
    </source>
</evidence>
<reference evidence="3" key="1">
    <citation type="journal article" date="2019" name="Int. J. Syst. Evol. Microbiol.">
        <title>The Global Catalogue of Microorganisms (GCM) 10K type strain sequencing project: providing services to taxonomists for standard genome sequencing and annotation.</title>
        <authorList>
            <consortium name="The Broad Institute Genomics Platform"/>
            <consortium name="The Broad Institute Genome Sequencing Center for Infectious Disease"/>
            <person name="Wu L."/>
            <person name="Ma J."/>
        </authorList>
    </citation>
    <scope>NUCLEOTIDE SEQUENCE [LARGE SCALE GENOMIC DNA]</scope>
    <source>
        <strain evidence="3">JCM 17979</strain>
    </source>
</reference>
<feature type="chain" id="PRO_5045473441" description="Secreted protein" evidence="1">
    <location>
        <begin position="26"/>
        <end position="102"/>
    </location>
</feature>
<keyword evidence="1" id="KW-0732">Signal</keyword>
<name>A0ABP9AAY6_9PSEU</name>
<dbReference type="EMBL" id="BAABHO010000004">
    <property type="protein sequence ID" value="GAA4776637.1"/>
    <property type="molecule type" value="Genomic_DNA"/>
</dbReference>
<comment type="caution">
    <text evidence="2">The sequence shown here is derived from an EMBL/GenBank/DDBJ whole genome shotgun (WGS) entry which is preliminary data.</text>
</comment>